<evidence type="ECO:0000313" key="3">
    <source>
        <dbReference type="Proteomes" id="UP000183208"/>
    </source>
</evidence>
<protein>
    <submittedName>
        <fullName evidence="2">Uncharacterized protein</fullName>
    </submittedName>
</protein>
<feature type="region of interest" description="Disordered" evidence="1">
    <location>
        <begin position="37"/>
        <end position="62"/>
    </location>
</feature>
<gene>
    <name evidence="2" type="ORF">SAMN05444171_0930</name>
</gene>
<evidence type="ECO:0000313" key="2">
    <source>
        <dbReference type="EMBL" id="SEC22591.1"/>
    </source>
</evidence>
<feature type="compositionally biased region" description="Polar residues" evidence="1">
    <location>
        <begin position="49"/>
        <end position="62"/>
    </location>
</feature>
<dbReference type="Proteomes" id="UP000183208">
    <property type="component" value="Unassembled WGS sequence"/>
</dbReference>
<dbReference type="EMBL" id="FNTI01000001">
    <property type="protein sequence ID" value="SEC22591.1"/>
    <property type="molecule type" value="Genomic_DNA"/>
</dbReference>
<dbReference type="AlphaFoldDB" id="A0A1H4QSY3"/>
<accession>A0A1H4QSY3</accession>
<evidence type="ECO:0000256" key="1">
    <source>
        <dbReference type="SAM" id="MobiDB-lite"/>
    </source>
</evidence>
<proteinExistence type="predicted"/>
<reference evidence="2 3" key="1">
    <citation type="submission" date="2016-10" db="EMBL/GenBank/DDBJ databases">
        <authorList>
            <person name="de Groot N.N."/>
        </authorList>
    </citation>
    <scope>NUCLEOTIDE SEQUENCE [LARGE SCALE GENOMIC DNA]</scope>
    <source>
        <strain evidence="2 3">GAS522</strain>
    </source>
</reference>
<name>A0A1H4QSY3_9BRAD</name>
<organism evidence="2 3">
    <name type="scientific">Bradyrhizobium lablabi</name>
    <dbReference type="NCBI Taxonomy" id="722472"/>
    <lineage>
        <taxon>Bacteria</taxon>
        <taxon>Pseudomonadati</taxon>
        <taxon>Pseudomonadota</taxon>
        <taxon>Alphaproteobacteria</taxon>
        <taxon>Hyphomicrobiales</taxon>
        <taxon>Nitrobacteraceae</taxon>
        <taxon>Bradyrhizobium</taxon>
    </lineage>
</organism>
<sequence>MPRLRFSVVMVSAQKPNSAAVTPVYGWKLPCEVLNSPVRQRSSDDKPESSLTRSYYSLDRNS</sequence>